<dbReference type="Gene3D" id="2.160.20.10">
    <property type="entry name" value="Single-stranded right-handed beta-helix, Pectin lyase-like"/>
    <property type="match status" value="1"/>
</dbReference>
<evidence type="ECO:0000256" key="1">
    <source>
        <dbReference type="ARBA" id="ARBA00004191"/>
    </source>
</evidence>
<evidence type="ECO:0000313" key="8">
    <source>
        <dbReference type="Proteomes" id="UP001164929"/>
    </source>
</evidence>
<dbReference type="Pfam" id="PF01095">
    <property type="entry name" value="Pectinesterase"/>
    <property type="match status" value="1"/>
</dbReference>
<dbReference type="GO" id="GO:0030599">
    <property type="term" value="F:pectinesterase activity"/>
    <property type="evidence" value="ECO:0007669"/>
    <property type="project" value="InterPro"/>
</dbReference>
<comment type="caution">
    <text evidence="7">The sequence shown here is derived from an EMBL/GenBank/DDBJ whole genome shotgun (WGS) entry which is preliminary data.</text>
</comment>
<evidence type="ECO:0000313" key="7">
    <source>
        <dbReference type="EMBL" id="KAJ7015635.1"/>
    </source>
</evidence>
<comment type="pathway">
    <text evidence="2">Glycan metabolism; pectin degradation; 2-dehydro-3-deoxy-D-gluconate from pectin: step 1/5.</text>
</comment>
<name>A0AAD6WKE6_9ROSI</name>
<gene>
    <name evidence="7" type="ORF">NC653_004821</name>
</gene>
<evidence type="ECO:0000256" key="2">
    <source>
        <dbReference type="ARBA" id="ARBA00005184"/>
    </source>
</evidence>
<keyword evidence="5" id="KW-0063">Aspartyl esterase</keyword>
<reference evidence="7 8" key="1">
    <citation type="journal article" date="2023" name="Mol. Ecol. Resour.">
        <title>Chromosome-level genome assembly of a triploid poplar Populus alba 'Berolinensis'.</title>
        <authorList>
            <person name="Chen S."/>
            <person name="Yu Y."/>
            <person name="Wang X."/>
            <person name="Wang S."/>
            <person name="Zhang T."/>
            <person name="Zhou Y."/>
            <person name="He R."/>
            <person name="Meng N."/>
            <person name="Wang Y."/>
            <person name="Liu W."/>
            <person name="Liu Z."/>
            <person name="Liu J."/>
            <person name="Guo Q."/>
            <person name="Huang H."/>
            <person name="Sederoff R.R."/>
            <person name="Wang G."/>
            <person name="Qu G."/>
            <person name="Chen S."/>
        </authorList>
    </citation>
    <scope>NUCLEOTIDE SEQUENCE [LARGE SCALE GENOMIC DNA]</scope>
    <source>
        <strain evidence="7">SC-2020</strain>
    </source>
</reference>
<dbReference type="InterPro" id="IPR012334">
    <property type="entry name" value="Pectin_lyas_fold"/>
</dbReference>
<dbReference type="PANTHER" id="PTHR31707">
    <property type="entry name" value="PECTINESTERASE"/>
    <property type="match status" value="1"/>
</dbReference>
<evidence type="ECO:0000256" key="4">
    <source>
        <dbReference type="ARBA" id="ARBA00022801"/>
    </source>
</evidence>
<dbReference type="InterPro" id="IPR000070">
    <property type="entry name" value="Pectinesterase_cat"/>
</dbReference>
<dbReference type="GO" id="GO:0042545">
    <property type="term" value="P:cell wall modification"/>
    <property type="evidence" value="ECO:0007669"/>
    <property type="project" value="InterPro"/>
</dbReference>
<proteinExistence type="predicted"/>
<dbReference type="SUPFAM" id="SSF51126">
    <property type="entry name" value="Pectin lyase-like"/>
    <property type="match status" value="1"/>
</dbReference>
<keyword evidence="4" id="KW-0378">Hydrolase</keyword>
<sequence length="86" mass="9617">MDSSPRTWDFPTLAGPDGHQAVAIRVNSDMSAFYNCRLDGYQDTLCYPAGAPILPQLCPFWHGGFPLWLWISGDPKLHDRCPKAKP</sequence>
<evidence type="ECO:0000259" key="6">
    <source>
        <dbReference type="Pfam" id="PF01095"/>
    </source>
</evidence>
<dbReference type="EMBL" id="JAQIZT010000001">
    <property type="protein sequence ID" value="KAJ7015635.1"/>
    <property type="molecule type" value="Genomic_DNA"/>
</dbReference>
<evidence type="ECO:0000256" key="5">
    <source>
        <dbReference type="ARBA" id="ARBA00023085"/>
    </source>
</evidence>
<accession>A0AAD6WKE6</accession>
<evidence type="ECO:0000256" key="3">
    <source>
        <dbReference type="ARBA" id="ARBA00022512"/>
    </source>
</evidence>
<organism evidence="7 8">
    <name type="scientific">Populus alba x Populus x berolinensis</name>
    <dbReference type="NCBI Taxonomy" id="444605"/>
    <lineage>
        <taxon>Eukaryota</taxon>
        <taxon>Viridiplantae</taxon>
        <taxon>Streptophyta</taxon>
        <taxon>Embryophyta</taxon>
        <taxon>Tracheophyta</taxon>
        <taxon>Spermatophyta</taxon>
        <taxon>Magnoliopsida</taxon>
        <taxon>eudicotyledons</taxon>
        <taxon>Gunneridae</taxon>
        <taxon>Pentapetalae</taxon>
        <taxon>rosids</taxon>
        <taxon>fabids</taxon>
        <taxon>Malpighiales</taxon>
        <taxon>Salicaceae</taxon>
        <taxon>Saliceae</taxon>
        <taxon>Populus</taxon>
    </lineage>
</organism>
<keyword evidence="8" id="KW-1185">Reference proteome</keyword>
<keyword evidence="3" id="KW-0964">Secreted</keyword>
<dbReference type="AlphaFoldDB" id="A0AAD6WKE6"/>
<protein>
    <recommendedName>
        <fullName evidence="6">Pectinesterase catalytic domain-containing protein</fullName>
    </recommendedName>
</protein>
<dbReference type="Proteomes" id="UP001164929">
    <property type="component" value="Chromosome 1"/>
</dbReference>
<dbReference type="InterPro" id="IPR011050">
    <property type="entry name" value="Pectin_lyase_fold/virulence"/>
</dbReference>
<comment type="subcellular location">
    <subcellularLocation>
        <location evidence="1">Secreted</location>
        <location evidence="1">Cell wall</location>
    </subcellularLocation>
</comment>
<feature type="domain" description="Pectinesterase catalytic" evidence="6">
    <location>
        <begin position="10"/>
        <end position="45"/>
    </location>
</feature>
<keyword evidence="3" id="KW-0134">Cell wall</keyword>